<dbReference type="eggNOG" id="COG3935">
    <property type="taxonomic scope" value="Bacteria"/>
</dbReference>
<dbReference type="Proteomes" id="UP000003100">
    <property type="component" value="Unassembled WGS sequence"/>
</dbReference>
<dbReference type="PATRIC" id="fig|476272.21.peg.2016"/>
<name>C0CM95_BLAHS</name>
<dbReference type="AlphaFoldDB" id="C0CM95"/>
<keyword evidence="2" id="KW-1185">Reference proteome</keyword>
<evidence type="ECO:0000313" key="2">
    <source>
        <dbReference type="Proteomes" id="UP000003100"/>
    </source>
</evidence>
<gene>
    <name evidence="1" type="ORF">RUMHYD_01976</name>
</gene>
<evidence type="ECO:0000313" key="1">
    <source>
        <dbReference type="EMBL" id="EEG49165.1"/>
    </source>
</evidence>
<dbReference type="EMBL" id="ACBZ01000101">
    <property type="protein sequence ID" value="EEG49165.1"/>
    <property type="molecule type" value="Genomic_DNA"/>
</dbReference>
<comment type="caution">
    <text evidence="1">The sequence shown here is derived from an EMBL/GenBank/DDBJ whole genome shotgun (WGS) entry which is preliminary data.</text>
</comment>
<sequence>MPTLATIIGLNESIILQQVHYWLKIKEKSKQDYIDGHYWVYNTYEQWQEQFPFFSIRTLRRTFTSLEKMGLLLTGNYNKVKFDQTKWYTIDYGTYENIISSYGQIGHTIRSNWTIGKGQNDQTYTIDYTETTTKTTDILNGATPKRSAVFDWSILEKQIINSCNKVAADDPQPYIDIIEYYYQSYINTFHEEHPRLSKKSMDSVVSAIQCGTDLMRDDRLDVDMYRDMIDKHFQTQYQNCDYSICHFMTEGICNNRFHESCY</sequence>
<reference evidence="1 2" key="1">
    <citation type="submission" date="2009-01" db="EMBL/GenBank/DDBJ databases">
        <authorList>
            <person name="Fulton L."/>
            <person name="Clifton S."/>
            <person name="Fulton B."/>
            <person name="Xu J."/>
            <person name="Minx P."/>
            <person name="Pepin K.H."/>
            <person name="Johnson M."/>
            <person name="Bhonagiri V."/>
            <person name="Nash W.E."/>
            <person name="Mardis E.R."/>
            <person name="Wilson R.K."/>
        </authorList>
    </citation>
    <scope>NUCLEOTIDE SEQUENCE [LARGE SCALE GENOMIC DNA]</scope>
    <source>
        <strain evidence="2">DSM 10507 / JCM 14656 / S5a33</strain>
    </source>
</reference>
<accession>C0CM95</accession>
<reference evidence="1 2" key="2">
    <citation type="submission" date="2009-02" db="EMBL/GenBank/DDBJ databases">
        <title>Draft genome sequence of Blautia hydrogenotrophica DSM 10507 (Ruminococcus hydrogenotrophicus DSM 10507).</title>
        <authorList>
            <person name="Sudarsanam P."/>
            <person name="Ley R."/>
            <person name="Guruge J."/>
            <person name="Turnbaugh P.J."/>
            <person name="Mahowald M."/>
            <person name="Liep D."/>
            <person name="Gordon J."/>
        </authorList>
    </citation>
    <scope>NUCLEOTIDE SEQUENCE [LARGE SCALE GENOMIC DNA]</scope>
    <source>
        <strain evidence="2">DSM 10507 / JCM 14656 / S5a33</strain>
    </source>
</reference>
<dbReference type="HOGENOM" id="CLU_1060353_0_0_9"/>
<proteinExistence type="predicted"/>
<protein>
    <submittedName>
        <fullName evidence="1">Uncharacterized protein</fullName>
    </submittedName>
</protein>
<organism evidence="1 2">
    <name type="scientific">Blautia hydrogenotrophica (strain DSM 10507 / JCM 14656 / S5a33)</name>
    <name type="common">Ruminococcus hydrogenotrophicus</name>
    <dbReference type="NCBI Taxonomy" id="476272"/>
    <lineage>
        <taxon>Bacteria</taxon>
        <taxon>Bacillati</taxon>
        <taxon>Bacillota</taxon>
        <taxon>Clostridia</taxon>
        <taxon>Lachnospirales</taxon>
        <taxon>Lachnospiraceae</taxon>
        <taxon>Blautia</taxon>
    </lineage>
</organism>